<comment type="cofactor">
    <cofactor evidence="1 5">
        <name>Mg(2+)</name>
        <dbReference type="ChEBI" id="CHEBI:18420"/>
    </cofactor>
</comment>
<evidence type="ECO:0000256" key="1">
    <source>
        <dbReference type="ARBA" id="ARBA00001946"/>
    </source>
</evidence>
<dbReference type="PRINTS" id="PR00377">
    <property type="entry name" value="IMPHPHTASES"/>
</dbReference>
<dbReference type="Gene3D" id="3.30.540.10">
    <property type="entry name" value="Fructose-1,6-Bisphosphatase, subunit A, domain 1"/>
    <property type="match status" value="1"/>
</dbReference>
<evidence type="ECO:0000256" key="5">
    <source>
        <dbReference type="PIRSR" id="PIRSR600760-2"/>
    </source>
</evidence>
<dbReference type="InterPro" id="IPR020583">
    <property type="entry name" value="Inositol_monoP_metal-BS"/>
</dbReference>
<dbReference type="InterPro" id="IPR000760">
    <property type="entry name" value="Inositol_monophosphatase-like"/>
</dbReference>
<dbReference type="EMBL" id="KT007003">
    <property type="protein sequence ID" value="AKQ02796.1"/>
    <property type="molecule type" value="Genomic_DNA"/>
</dbReference>
<evidence type="ECO:0000256" key="3">
    <source>
        <dbReference type="ARBA" id="ARBA00022801"/>
    </source>
</evidence>
<dbReference type="PROSITE" id="PS00629">
    <property type="entry name" value="IMP_1"/>
    <property type="match status" value="1"/>
</dbReference>
<dbReference type="GO" id="GO:0006020">
    <property type="term" value="P:inositol metabolic process"/>
    <property type="evidence" value="ECO:0007669"/>
    <property type="project" value="TreeGrafter"/>
</dbReference>
<keyword evidence="2 5" id="KW-0479">Metal-binding</keyword>
<dbReference type="PROSITE" id="PS00630">
    <property type="entry name" value="IMP_2"/>
    <property type="match status" value="1"/>
</dbReference>
<dbReference type="InterPro" id="IPR020550">
    <property type="entry name" value="Inositol_monophosphatase_CS"/>
</dbReference>
<dbReference type="PANTHER" id="PTHR20854:SF4">
    <property type="entry name" value="INOSITOL-1-MONOPHOSPHATASE-RELATED"/>
    <property type="match status" value="1"/>
</dbReference>
<evidence type="ECO:0000313" key="6">
    <source>
        <dbReference type="EMBL" id="AKQ02796.1"/>
    </source>
</evidence>
<evidence type="ECO:0000256" key="4">
    <source>
        <dbReference type="ARBA" id="ARBA00022842"/>
    </source>
</evidence>
<dbReference type="SUPFAM" id="SSF56655">
    <property type="entry name" value="Carbohydrate phosphatase"/>
    <property type="match status" value="1"/>
</dbReference>
<organism evidence="6">
    <name type="scientific">uncultured Gemmatimonadetes bacterium Rifle_16ft_4_minimus_37772</name>
    <dbReference type="NCBI Taxonomy" id="1665097"/>
    <lineage>
        <taxon>Bacteria</taxon>
        <taxon>Pseudomonadati</taxon>
        <taxon>Gemmatimonadota</taxon>
        <taxon>environmental samples</taxon>
    </lineage>
</organism>
<sequence length="265" mass="27737">MNSAALLDVALEAARAAAAVIEDAAPRVRAIAWREKKQRDLVSEVDLAAEAALLAVIRRRAPEAELLAEETASTIAPERQRRGVVFVVDPLDGTTNFLHGYPEYAVSVGVLVDGTVTAGVVVDVPMGEVFTATAGGGAFGGGGRLQVSPITEPKHALIGTGFPFSRVEDVAPYVAQLERVMAEAGGVRRAGAAALDLAAVASGRFEGFWESRLSPWDIAAGMLLVREAGGLVTTLTGEECPVAKTSVLAGNATIHRWLLETLRGE</sequence>
<gene>
    <name evidence="6" type="primary">suhB</name>
</gene>
<protein>
    <submittedName>
        <fullName evidence="6">Inositol-1-monophosphatase, myo-inositol-1(Or 4)-monophosphatase</fullName>
        <ecNumber evidence="6">3.1.3.25</ecNumber>
    </submittedName>
</protein>
<feature type="binding site" evidence="5">
    <location>
        <position position="217"/>
    </location>
    <ligand>
        <name>Mg(2+)</name>
        <dbReference type="ChEBI" id="CHEBI:18420"/>
        <label>1</label>
        <note>catalytic</note>
    </ligand>
</feature>
<dbReference type="Gene3D" id="3.40.190.80">
    <property type="match status" value="1"/>
</dbReference>
<keyword evidence="3 6" id="KW-0378">Hydrolase</keyword>
<dbReference type="GO" id="GO:0008934">
    <property type="term" value="F:inositol monophosphate 1-phosphatase activity"/>
    <property type="evidence" value="ECO:0007669"/>
    <property type="project" value="InterPro"/>
</dbReference>
<feature type="binding site" evidence="5">
    <location>
        <position position="69"/>
    </location>
    <ligand>
        <name>Mg(2+)</name>
        <dbReference type="ChEBI" id="CHEBI:18420"/>
        <label>1</label>
        <note>catalytic</note>
    </ligand>
</feature>
<dbReference type="PANTHER" id="PTHR20854">
    <property type="entry name" value="INOSITOL MONOPHOSPHATASE"/>
    <property type="match status" value="1"/>
</dbReference>
<dbReference type="FunFam" id="3.30.540.10:FF:000003">
    <property type="entry name" value="Inositol-1-monophosphatase"/>
    <property type="match status" value="1"/>
</dbReference>
<dbReference type="Pfam" id="PF00459">
    <property type="entry name" value="Inositol_P"/>
    <property type="match status" value="1"/>
</dbReference>
<dbReference type="AlphaFoldDB" id="A0A0H4T4Z0"/>
<feature type="binding site" evidence="5">
    <location>
        <position position="89"/>
    </location>
    <ligand>
        <name>Mg(2+)</name>
        <dbReference type="ChEBI" id="CHEBI:18420"/>
        <label>1</label>
        <note>catalytic</note>
    </ligand>
</feature>
<accession>A0A0H4T4Z0</accession>
<name>A0A0H4T4Z0_9BACT</name>
<dbReference type="PRINTS" id="PR01959">
    <property type="entry name" value="SBIMPHPHTASE"/>
</dbReference>
<dbReference type="GO" id="GO:0046854">
    <property type="term" value="P:phosphatidylinositol phosphate biosynthetic process"/>
    <property type="evidence" value="ECO:0007669"/>
    <property type="project" value="InterPro"/>
</dbReference>
<evidence type="ECO:0000256" key="2">
    <source>
        <dbReference type="ARBA" id="ARBA00022723"/>
    </source>
</evidence>
<dbReference type="GO" id="GO:0046872">
    <property type="term" value="F:metal ion binding"/>
    <property type="evidence" value="ECO:0007669"/>
    <property type="project" value="UniProtKB-KW"/>
</dbReference>
<proteinExistence type="predicted"/>
<feature type="binding site" evidence="5">
    <location>
        <position position="92"/>
    </location>
    <ligand>
        <name>Mg(2+)</name>
        <dbReference type="ChEBI" id="CHEBI:18420"/>
        <label>1</label>
        <note>catalytic</note>
    </ligand>
</feature>
<keyword evidence="4 5" id="KW-0460">Magnesium</keyword>
<reference evidence="6" key="1">
    <citation type="journal article" date="2015" name="ISME J.">
        <title>Aquifer environment selects for microbial species cohorts in sediment and groundwater.</title>
        <authorList>
            <person name="Hug L.A."/>
            <person name="Thomas B.C."/>
            <person name="Brown C.T."/>
            <person name="Frischkorn K.R."/>
            <person name="Williams K.H."/>
            <person name="Tringe S.G."/>
            <person name="Banfield J.F."/>
        </authorList>
    </citation>
    <scope>NUCLEOTIDE SEQUENCE</scope>
</reference>
<feature type="binding site" evidence="5">
    <location>
        <position position="91"/>
    </location>
    <ligand>
        <name>Mg(2+)</name>
        <dbReference type="ChEBI" id="CHEBI:18420"/>
        <label>1</label>
        <note>catalytic</note>
    </ligand>
</feature>
<dbReference type="EC" id="3.1.3.25" evidence="6"/>
<dbReference type="GO" id="GO:0007165">
    <property type="term" value="P:signal transduction"/>
    <property type="evidence" value="ECO:0007669"/>
    <property type="project" value="TreeGrafter"/>
</dbReference>
<dbReference type="InterPro" id="IPR022337">
    <property type="entry name" value="Inositol_monophosphatase_SuhB"/>
</dbReference>